<keyword evidence="2" id="KW-1185">Reference proteome</keyword>
<gene>
    <name evidence="1" type="ORF">EYF80_003154</name>
</gene>
<dbReference type="EMBL" id="SRLO01000014">
    <property type="protein sequence ID" value="TNN86686.1"/>
    <property type="molecule type" value="Genomic_DNA"/>
</dbReference>
<evidence type="ECO:0000313" key="1">
    <source>
        <dbReference type="EMBL" id="TNN86686.1"/>
    </source>
</evidence>
<proteinExistence type="predicted"/>
<organism evidence="1 2">
    <name type="scientific">Liparis tanakae</name>
    <name type="common">Tanaka's snailfish</name>
    <dbReference type="NCBI Taxonomy" id="230148"/>
    <lineage>
        <taxon>Eukaryota</taxon>
        <taxon>Metazoa</taxon>
        <taxon>Chordata</taxon>
        <taxon>Craniata</taxon>
        <taxon>Vertebrata</taxon>
        <taxon>Euteleostomi</taxon>
        <taxon>Actinopterygii</taxon>
        <taxon>Neopterygii</taxon>
        <taxon>Teleostei</taxon>
        <taxon>Neoteleostei</taxon>
        <taxon>Acanthomorphata</taxon>
        <taxon>Eupercaria</taxon>
        <taxon>Perciformes</taxon>
        <taxon>Cottioidei</taxon>
        <taxon>Cottales</taxon>
        <taxon>Liparidae</taxon>
        <taxon>Liparis</taxon>
    </lineage>
</organism>
<accession>A0A4Z2J8Z0</accession>
<dbReference type="Proteomes" id="UP000314294">
    <property type="component" value="Unassembled WGS sequence"/>
</dbReference>
<protein>
    <submittedName>
        <fullName evidence="1">Uncharacterized protein</fullName>
    </submittedName>
</protein>
<evidence type="ECO:0000313" key="2">
    <source>
        <dbReference type="Proteomes" id="UP000314294"/>
    </source>
</evidence>
<reference evidence="1 2" key="1">
    <citation type="submission" date="2019-03" db="EMBL/GenBank/DDBJ databases">
        <title>First draft genome of Liparis tanakae, snailfish: a comprehensive survey of snailfish specific genes.</title>
        <authorList>
            <person name="Kim W."/>
            <person name="Song I."/>
            <person name="Jeong J.-H."/>
            <person name="Kim D."/>
            <person name="Kim S."/>
            <person name="Ryu S."/>
            <person name="Song J.Y."/>
            <person name="Lee S.K."/>
        </authorList>
    </citation>
    <scope>NUCLEOTIDE SEQUENCE [LARGE SCALE GENOMIC DNA]</scope>
    <source>
        <tissue evidence="1">Muscle</tissue>
    </source>
</reference>
<dbReference type="AlphaFoldDB" id="A0A4Z2J8Z0"/>
<sequence>MLQSGTTTPAAEQTLLLGVKSVGIEQRSSAPPFIRMASWQKQCERRGGWQLSVGAQRTLTTRESGLFHDTTPISPESSTWERRPKQMLSERKELLLNCESVQVVETCATAPSGTPPLEYALGPTDKEETPDLPVDLELLLTTLTDRRGRLASACSRCSNNSSSFIPLTSVFR</sequence>
<comment type="caution">
    <text evidence="1">The sequence shown here is derived from an EMBL/GenBank/DDBJ whole genome shotgun (WGS) entry which is preliminary data.</text>
</comment>
<name>A0A4Z2J8Z0_9TELE</name>